<comment type="caution">
    <text evidence="3">The sequence shown here is derived from an EMBL/GenBank/DDBJ whole genome shotgun (WGS) entry which is preliminary data.</text>
</comment>
<evidence type="ECO:0000313" key="3">
    <source>
        <dbReference type="EMBL" id="KAK4114148.1"/>
    </source>
</evidence>
<dbReference type="InterPro" id="IPR000757">
    <property type="entry name" value="Beta-glucanase-like"/>
</dbReference>
<feature type="chain" id="PRO_5043032453" evidence="1">
    <location>
        <begin position="26"/>
        <end position="377"/>
    </location>
</feature>
<protein>
    <submittedName>
        <fullName evidence="3">Glycoside hydrolase family 16 protein</fullName>
    </submittedName>
</protein>
<dbReference type="GeneID" id="89934270"/>
<keyword evidence="3" id="KW-0378">Hydrolase</keyword>
<dbReference type="Pfam" id="PF00722">
    <property type="entry name" value="Glyco_hydro_16"/>
    <property type="match status" value="1"/>
</dbReference>
<dbReference type="SUPFAM" id="SSF49899">
    <property type="entry name" value="Concanavalin A-like lectins/glucanases"/>
    <property type="match status" value="1"/>
</dbReference>
<evidence type="ECO:0000313" key="4">
    <source>
        <dbReference type="Proteomes" id="UP001302812"/>
    </source>
</evidence>
<dbReference type="GO" id="GO:0005975">
    <property type="term" value="P:carbohydrate metabolic process"/>
    <property type="evidence" value="ECO:0007669"/>
    <property type="project" value="InterPro"/>
</dbReference>
<reference evidence="3" key="1">
    <citation type="journal article" date="2023" name="Mol. Phylogenet. Evol.">
        <title>Genome-scale phylogeny and comparative genomics of the fungal order Sordariales.</title>
        <authorList>
            <person name="Hensen N."/>
            <person name="Bonometti L."/>
            <person name="Westerberg I."/>
            <person name="Brannstrom I.O."/>
            <person name="Guillou S."/>
            <person name="Cros-Aarteil S."/>
            <person name="Calhoun S."/>
            <person name="Haridas S."/>
            <person name="Kuo A."/>
            <person name="Mondo S."/>
            <person name="Pangilinan J."/>
            <person name="Riley R."/>
            <person name="LaButti K."/>
            <person name="Andreopoulos B."/>
            <person name="Lipzen A."/>
            <person name="Chen C."/>
            <person name="Yan M."/>
            <person name="Daum C."/>
            <person name="Ng V."/>
            <person name="Clum A."/>
            <person name="Steindorff A."/>
            <person name="Ohm R.A."/>
            <person name="Martin F."/>
            <person name="Silar P."/>
            <person name="Natvig D.O."/>
            <person name="Lalanne C."/>
            <person name="Gautier V."/>
            <person name="Ament-Velasquez S.L."/>
            <person name="Kruys A."/>
            <person name="Hutchinson M.I."/>
            <person name="Powell A.J."/>
            <person name="Barry K."/>
            <person name="Miller A.N."/>
            <person name="Grigoriev I.V."/>
            <person name="Debuchy R."/>
            <person name="Gladieux P."/>
            <person name="Hiltunen Thoren M."/>
            <person name="Johannesson H."/>
        </authorList>
    </citation>
    <scope>NUCLEOTIDE SEQUENCE</scope>
    <source>
        <strain evidence="3">CBS 508.74</strain>
    </source>
</reference>
<evidence type="ECO:0000256" key="1">
    <source>
        <dbReference type="SAM" id="SignalP"/>
    </source>
</evidence>
<dbReference type="RefSeq" id="XP_064671718.1">
    <property type="nucleotide sequence ID" value="XM_064810145.1"/>
</dbReference>
<dbReference type="PROSITE" id="PS51762">
    <property type="entry name" value="GH16_2"/>
    <property type="match status" value="1"/>
</dbReference>
<dbReference type="GO" id="GO:0004553">
    <property type="term" value="F:hydrolase activity, hydrolyzing O-glycosyl compounds"/>
    <property type="evidence" value="ECO:0007669"/>
    <property type="project" value="InterPro"/>
</dbReference>
<proteinExistence type="predicted"/>
<gene>
    <name evidence="3" type="ORF">N656DRAFT_574554</name>
</gene>
<evidence type="ECO:0000259" key="2">
    <source>
        <dbReference type="PROSITE" id="PS51762"/>
    </source>
</evidence>
<dbReference type="CDD" id="cd00413">
    <property type="entry name" value="Glyco_hydrolase_16"/>
    <property type="match status" value="1"/>
</dbReference>
<dbReference type="PANTHER" id="PTHR38121:SF4">
    <property type="entry name" value="GH16 DOMAIN-CONTAINING PROTEIN-RELATED"/>
    <property type="match status" value="1"/>
</dbReference>
<dbReference type="EMBL" id="MU853337">
    <property type="protein sequence ID" value="KAK4114148.1"/>
    <property type="molecule type" value="Genomic_DNA"/>
</dbReference>
<dbReference type="AlphaFoldDB" id="A0AAN6TGU7"/>
<dbReference type="InterPro" id="IPR013320">
    <property type="entry name" value="ConA-like_dom_sf"/>
</dbReference>
<feature type="signal peptide" evidence="1">
    <location>
        <begin position="1"/>
        <end position="25"/>
    </location>
</feature>
<name>A0AAN6TGU7_9PEZI</name>
<accession>A0AAN6TGU7</accession>
<keyword evidence="1" id="KW-0732">Signal</keyword>
<reference evidence="3" key="2">
    <citation type="submission" date="2023-05" db="EMBL/GenBank/DDBJ databases">
        <authorList>
            <consortium name="Lawrence Berkeley National Laboratory"/>
            <person name="Steindorff A."/>
            <person name="Hensen N."/>
            <person name="Bonometti L."/>
            <person name="Westerberg I."/>
            <person name="Brannstrom I.O."/>
            <person name="Guillou S."/>
            <person name="Cros-Aarteil S."/>
            <person name="Calhoun S."/>
            <person name="Haridas S."/>
            <person name="Kuo A."/>
            <person name="Mondo S."/>
            <person name="Pangilinan J."/>
            <person name="Riley R."/>
            <person name="Labutti K."/>
            <person name="Andreopoulos B."/>
            <person name="Lipzen A."/>
            <person name="Chen C."/>
            <person name="Yanf M."/>
            <person name="Daum C."/>
            <person name="Ng V."/>
            <person name="Clum A."/>
            <person name="Ohm R."/>
            <person name="Martin F."/>
            <person name="Silar P."/>
            <person name="Natvig D."/>
            <person name="Lalanne C."/>
            <person name="Gautier V."/>
            <person name="Ament-Velasquez S.L."/>
            <person name="Kruys A."/>
            <person name="Hutchinson M.I."/>
            <person name="Powell A.J."/>
            <person name="Barry K."/>
            <person name="Miller A.N."/>
            <person name="Grigoriev I.V."/>
            <person name="Debuchy R."/>
            <person name="Gladieux P."/>
            <person name="Thoren M.H."/>
            <person name="Johannesson H."/>
        </authorList>
    </citation>
    <scope>NUCLEOTIDE SEQUENCE</scope>
    <source>
        <strain evidence="3">CBS 508.74</strain>
    </source>
</reference>
<organism evidence="3 4">
    <name type="scientific">Canariomyces notabilis</name>
    <dbReference type="NCBI Taxonomy" id="2074819"/>
    <lineage>
        <taxon>Eukaryota</taxon>
        <taxon>Fungi</taxon>
        <taxon>Dikarya</taxon>
        <taxon>Ascomycota</taxon>
        <taxon>Pezizomycotina</taxon>
        <taxon>Sordariomycetes</taxon>
        <taxon>Sordariomycetidae</taxon>
        <taxon>Sordariales</taxon>
        <taxon>Chaetomiaceae</taxon>
        <taxon>Canariomyces</taxon>
    </lineage>
</organism>
<keyword evidence="4" id="KW-1185">Reference proteome</keyword>
<dbReference type="Gene3D" id="2.60.120.200">
    <property type="match status" value="1"/>
</dbReference>
<dbReference type="Proteomes" id="UP001302812">
    <property type="component" value="Unassembled WGS sequence"/>
</dbReference>
<sequence>MMGLSMALTCLIALLSFTIPLAATAEAILTEDNNCGCFVTSGNESAYFSHHRFFDFRSLPEYARAPNVIQDLASTSGASMTSDFFSKSEWTDFWMLATWNNANRVRSDASYTMANSPNNIYIEANTEPSTSATTQTWLTLRTQRLADFQTAAEIESASAKFKYLSVRVHARTIGEPGAITAMFTYRGAETLAEVQEADLEIRTVDDRNLVHYTNQPAYTDEGEVVEHASRNVILPRGLTWSDWATHRLDWTPGKSTWFVDDEPVAQIVFQAPRDESNVIFNAWSDGGRWTGNMSVGDSAYLQIQWIELVFNSTEVASQSGDGVCQSVCSIDETPQLGRPVLLWARDGWKNAGTRLPRSLVSTGVAGLVAVLLAGAFW</sequence>
<dbReference type="PANTHER" id="PTHR38121">
    <property type="entry name" value="GH16 DOMAIN-CONTAINING PROTEIN"/>
    <property type="match status" value="1"/>
</dbReference>
<feature type="domain" description="GH16" evidence="2">
    <location>
        <begin position="60"/>
        <end position="314"/>
    </location>
</feature>